<comment type="caution">
    <text evidence="1">The sequence shown here is derived from an EMBL/GenBank/DDBJ whole genome shotgun (WGS) entry which is preliminary data.</text>
</comment>
<gene>
    <name evidence="1" type="ORF">EBBID32_6120</name>
</gene>
<evidence type="ECO:0000313" key="1">
    <source>
        <dbReference type="EMBL" id="CCW16279.1"/>
    </source>
</evidence>
<proteinExistence type="predicted"/>
<keyword evidence="2" id="KW-1185">Reference proteome</keyword>
<protein>
    <submittedName>
        <fullName evidence="1">Uncharacterized protein</fullName>
    </submittedName>
</protein>
<name>N1MHN1_9SPHN</name>
<accession>N1MHN1</accession>
<dbReference type="Proteomes" id="UP000013201">
    <property type="component" value="Unassembled WGS sequence"/>
</dbReference>
<organism evidence="1 2">
    <name type="scientific">Sphingobium indicum BiD32</name>
    <dbReference type="NCBI Taxonomy" id="1301087"/>
    <lineage>
        <taxon>Bacteria</taxon>
        <taxon>Pseudomonadati</taxon>
        <taxon>Pseudomonadota</taxon>
        <taxon>Alphaproteobacteria</taxon>
        <taxon>Sphingomonadales</taxon>
        <taxon>Sphingomonadaceae</taxon>
        <taxon>Sphingobium</taxon>
    </lineage>
</organism>
<sequence>MALVCADENGSVEHGRLLKMTGLLASRSGADALIVFRHK</sequence>
<evidence type="ECO:0000313" key="2">
    <source>
        <dbReference type="Proteomes" id="UP000013201"/>
    </source>
</evidence>
<reference evidence="1 2" key="1">
    <citation type="submission" date="2013-03" db="EMBL/GenBank/DDBJ databases">
        <authorList>
            <person name="Le V."/>
        </authorList>
    </citation>
    <scope>NUCLEOTIDE SEQUENCE [LARGE SCALE GENOMIC DNA]</scope>
    <source>
        <strain evidence="1 2">BiD32</strain>
    </source>
</reference>
<reference evidence="2" key="2">
    <citation type="submission" date="2013-04" db="EMBL/GenBank/DDBJ databases">
        <title>Bisphenol A degrading Sphingobium sp. strain BiD32.</title>
        <authorList>
            <person name="Nielsen J.L."/>
            <person name="Zhou N.A."/>
            <person name="Kjeldal H."/>
        </authorList>
    </citation>
    <scope>NUCLEOTIDE SEQUENCE [LARGE SCALE GENOMIC DNA]</scope>
    <source>
        <strain evidence="2">BiD32</strain>
    </source>
</reference>
<dbReference type="EMBL" id="CAVK010000031">
    <property type="protein sequence ID" value="CCW16279.1"/>
    <property type="molecule type" value="Genomic_DNA"/>
</dbReference>
<dbReference type="AlphaFoldDB" id="N1MHN1"/>